<dbReference type="RefSeq" id="WP_247231163.1">
    <property type="nucleotide sequence ID" value="NZ_JALKHS010000006.1"/>
</dbReference>
<protein>
    <recommendedName>
        <fullName evidence="3">Adenylate kinase</fullName>
    </recommendedName>
</protein>
<evidence type="ECO:0000313" key="1">
    <source>
        <dbReference type="EMBL" id="MCK0531584.1"/>
    </source>
</evidence>
<evidence type="ECO:0008006" key="3">
    <source>
        <dbReference type="Google" id="ProtNLM"/>
    </source>
</evidence>
<organism evidence="1 2">
    <name type="scientific">Sphingobium agri</name>
    <dbReference type="NCBI Taxonomy" id="2933566"/>
    <lineage>
        <taxon>Bacteria</taxon>
        <taxon>Pseudomonadati</taxon>
        <taxon>Pseudomonadota</taxon>
        <taxon>Alphaproteobacteria</taxon>
        <taxon>Sphingomonadales</taxon>
        <taxon>Sphingomonadaceae</taxon>
        <taxon>Sphingobium</taxon>
    </lineage>
</organism>
<dbReference type="InterPro" id="IPR052922">
    <property type="entry name" value="Cytidylate_Kinase-2"/>
</dbReference>
<dbReference type="Pfam" id="PF13238">
    <property type="entry name" value="AAA_18"/>
    <property type="match status" value="1"/>
</dbReference>
<dbReference type="SUPFAM" id="SSF52540">
    <property type="entry name" value="P-loop containing nucleoside triphosphate hydrolases"/>
    <property type="match status" value="1"/>
</dbReference>
<evidence type="ECO:0000313" key="2">
    <source>
        <dbReference type="Proteomes" id="UP001203512"/>
    </source>
</evidence>
<sequence length="182" mass="20534">MSKIYITGASCSGVTTLGSNVARRLDLLHLDVDDFYWEPTNPPFTTKREPEERVRLILEALGDDDWILTGSFDGWGDALIRDVNLIVFVVTPTAIRMQRLSSREEARFGDRVLAGGDMHKSHTAFRKWAEQYDDANFPGRNRARHEAWLLDQSAPVLRLDGTLSPEILTAKVIEAVALKPQR</sequence>
<dbReference type="PANTHER" id="PTHR37816:SF2">
    <property type="entry name" value="DNA TOPOLOGY MODULATION PROTEIN FLAR-RELATED PROTEIN"/>
    <property type="match status" value="1"/>
</dbReference>
<dbReference type="Proteomes" id="UP001203512">
    <property type="component" value="Unassembled WGS sequence"/>
</dbReference>
<proteinExistence type="predicted"/>
<dbReference type="InterPro" id="IPR027417">
    <property type="entry name" value="P-loop_NTPase"/>
</dbReference>
<gene>
    <name evidence="1" type="ORF">MU848_08340</name>
</gene>
<comment type="caution">
    <text evidence="1">The sequence shown here is derived from an EMBL/GenBank/DDBJ whole genome shotgun (WGS) entry which is preliminary data.</text>
</comment>
<dbReference type="PANTHER" id="PTHR37816">
    <property type="entry name" value="YALI0E33011P"/>
    <property type="match status" value="1"/>
</dbReference>
<reference evidence="1 2" key="1">
    <citation type="submission" date="2022-04" db="EMBL/GenBank/DDBJ databases">
        <authorList>
            <person name="Huq M.A."/>
        </authorList>
    </citation>
    <scope>NUCLEOTIDE SEQUENCE [LARGE SCALE GENOMIC DNA]</scope>
    <source>
        <strain evidence="1 2">MAH-33</strain>
    </source>
</reference>
<name>A0ABT0DX03_9SPHN</name>
<accession>A0ABT0DX03</accession>
<keyword evidence="2" id="KW-1185">Reference proteome</keyword>
<dbReference type="NCBIfam" id="NF004861">
    <property type="entry name" value="PRK06217.1"/>
    <property type="match status" value="1"/>
</dbReference>
<dbReference type="EMBL" id="JALKHS010000006">
    <property type="protein sequence ID" value="MCK0531584.1"/>
    <property type="molecule type" value="Genomic_DNA"/>
</dbReference>
<dbReference type="Gene3D" id="3.40.50.300">
    <property type="entry name" value="P-loop containing nucleotide triphosphate hydrolases"/>
    <property type="match status" value="1"/>
</dbReference>